<dbReference type="PANTHER" id="PTHR44757">
    <property type="entry name" value="DIGUANYLATE CYCLASE DGCP"/>
    <property type="match status" value="1"/>
</dbReference>
<dbReference type="Pfam" id="PF00990">
    <property type="entry name" value="GGDEF"/>
    <property type="match status" value="1"/>
</dbReference>
<proteinExistence type="predicted"/>
<dbReference type="NCBIfam" id="TIGR00229">
    <property type="entry name" value="sensory_box"/>
    <property type="match status" value="3"/>
</dbReference>
<dbReference type="Pfam" id="PF08448">
    <property type="entry name" value="PAS_4"/>
    <property type="match status" value="3"/>
</dbReference>
<dbReference type="EMBL" id="AE013598">
    <property type="protein sequence ID" value="AAW77275.1"/>
    <property type="molecule type" value="Genomic_DNA"/>
</dbReference>
<dbReference type="SUPFAM" id="SSF55785">
    <property type="entry name" value="PYP-like sensor domain (PAS domain)"/>
    <property type="match status" value="4"/>
</dbReference>
<name>Q5GVJ8_XANOR</name>
<dbReference type="SUPFAM" id="SSF55073">
    <property type="entry name" value="Nucleotide cyclase"/>
    <property type="match status" value="1"/>
</dbReference>
<feature type="domain" description="GGDEF" evidence="4">
    <location>
        <begin position="789"/>
        <end position="926"/>
    </location>
</feature>
<dbReference type="InterPro" id="IPR001610">
    <property type="entry name" value="PAC"/>
</dbReference>
<dbReference type="Pfam" id="PF01590">
    <property type="entry name" value="GAF"/>
    <property type="match status" value="1"/>
</dbReference>
<feature type="domain" description="PAS" evidence="2">
    <location>
        <begin position="369"/>
        <end position="414"/>
    </location>
</feature>
<dbReference type="InterPro" id="IPR013655">
    <property type="entry name" value="PAS_fold_3"/>
</dbReference>
<feature type="coiled-coil region" evidence="1">
    <location>
        <begin position="208"/>
        <end position="242"/>
    </location>
</feature>
<keyword evidence="6" id="KW-1185">Reference proteome</keyword>
<dbReference type="InterPro" id="IPR000014">
    <property type="entry name" value="PAS"/>
</dbReference>
<dbReference type="AlphaFoldDB" id="Q5GVJ8"/>
<protein>
    <submittedName>
        <fullName evidence="5">Histidine kinase-response regulator hybrid protein</fullName>
    </submittedName>
</protein>
<dbReference type="PROSITE" id="PS50112">
    <property type="entry name" value="PAS"/>
    <property type="match status" value="3"/>
</dbReference>
<evidence type="ECO:0000256" key="1">
    <source>
        <dbReference type="SAM" id="Coils"/>
    </source>
</evidence>
<dbReference type="Gene3D" id="3.30.70.270">
    <property type="match status" value="1"/>
</dbReference>
<dbReference type="NCBIfam" id="TIGR00254">
    <property type="entry name" value="GGDEF"/>
    <property type="match status" value="1"/>
</dbReference>
<feature type="domain" description="PAC" evidence="3">
    <location>
        <begin position="580"/>
        <end position="632"/>
    </location>
</feature>
<feature type="domain" description="PAS" evidence="2">
    <location>
        <begin position="506"/>
        <end position="576"/>
    </location>
</feature>
<dbReference type="InterPro" id="IPR029016">
    <property type="entry name" value="GAF-like_dom_sf"/>
</dbReference>
<accession>Q5GVJ8</accession>
<gene>
    <name evidence="5" type="ordered locus">XOO4021</name>
</gene>
<dbReference type="SMART" id="SM00267">
    <property type="entry name" value="GGDEF"/>
    <property type="match status" value="1"/>
</dbReference>
<dbReference type="SMART" id="SM00091">
    <property type="entry name" value="PAS"/>
    <property type="match status" value="4"/>
</dbReference>
<dbReference type="Proteomes" id="UP000006735">
    <property type="component" value="Chromosome"/>
</dbReference>
<evidence type="ECO:0000259" key="3">
    <source>
        <dbReference type="PROSITE" id="PS50113"/>
    </source>
</evidence>
<keyword evidence="5" id="KW-0418">Kinase</keyword>
<evidence type="ECO:0000313" key="5">
    <source>
        <dbReference type="EMBL" id="AAW77275.1"/>
    </source>
</evidence>
<dbReference type="CDD" id="cd01949">
    <property type="entry name" value="GGDEF"/>
    <property type="match status" value="1"/>
</dbReference>
<dbReference type="InterPro" id="IPR035965">
    <property type="entry name" value="PAS-like_dom_sf"/>
</dbReference>
<dbReference type="InterPro" id="IPR000700">
    <property type="entry name" value="PAS-assoc_C"/>
</dbReference>
<dbReference type="STRING" id="291331.XOO4021"/>
<dbReference type="InterPro" id="IPR013656">
    <property type="entry name" value="PAS_4"/>
</dbReference>
<keyword evidence="1" id="KW-0175">Coiled coil</keyword>
<dbReference type="HOGENOM" id="CLU_000445_11_32_6"/>
<dbReference type="InterPro" id="IPR052155">
    <property type="entry name" value="Biofilm_reg_signaling"/>
</dbReference>
<dbReference type="KEGG" id="xoo:XOO4021"/>
<evidence type="ECO:0000259" key="2">
    <source>
        <dbReference type="PROSITE" id="PS50112"/>
    </source>
</evidence>
<dbReference type="InterPro" id="IPR043128">
    <property type="entry name" value="Rev_trsase/Diguanyl_cyclase"/>
</dbReference>
<dbReference type="PROSITE" id="PS50113">
    <property type="entry name" value="PAC"/>
    <property type="match status" value="2"/>
</dbReference>
<feature type="domain" description="PAS" evidence="2">
    <location>
        <begin position="633"/>
        <end position="703"/>
    </location>
</feature>
<dbReference type="CDD" id="cd00130">
    <property type="entry name" value="PAS"/>
    <property type="match status" value="2"/>
</dbReference>
<dbReference type="Gene3D" id="3.30.450.20">
    <property type="entry name" value="PAS domain"/>
    <property type="match status" value="4"/>
</dbReference>
<dbReference type="PROSITE" id="PS50887">
    <property type="entry name" value="GGDEF"/>
    <property type="match status" value="1"/>
</dbReference>
<dbReference type="InterPro" id="IPR000160">
    <property type="entry name" value="GGDEF_dom"/>
</dbReference>
<dbReference type="SUPFAM" id="SSF55781">
    <property type="entry name" value="GAF domain-like"/>
    <property type="match status" value="1"/>
</dbReference>
<sequence>MGRGCAGGRADGTVKPTANACRRCRILEPAFPSELGSTLLKFLVASPLLGATYPDQTLPADHAMTVLLPPVPIPVDDALRVDAVRRLGVLDTEAEAEFDDIAWLAAHVTGAPVALVSLLDADRQWFKARCGSDLEGTPRSASFCSHAIMGTELMEVPDAEADPRFVNNPLVVGAPGVRSYVGVPLIGREGYAYGTLCTLSTRPRVLDEQQKQALIRLARQAAKQLEARRDRLEAQAQRQTLSMLLEAMPDGVVACGTDGLLREFNHAARQWHGTDPRLLPPEQWALHFDLYTADGTHLLPTEAIPLLRAWRGEHVRNAEMVIRATGQPPRSVLCNADPVVGDNGTALGAVCVMHDITQLKDASAALAGERARLQALVDASQDVAIMAFDPQGRLELFNPGAERLLGYSADEVLGTCPAQFHLPAELERHMATLAVAPFSYATLAAAAAGDVLAEELWTLVRKDGDLRRVRLCFNVIHDAQQGLAGYLAMAIDVTAELQAQAAAQLAAERFTGAFETAPQGMAIVSLEGEWCDVNPALCGILGYAREQLLRTTFQQITHPDDLEMDLQLVQDLVDGKRASYSLAKRYISHQGAVIWAQLSVSLVRDSSGAPVHFVSQIQDVTERHVAAERLAESEARLRAISDATPTLVAQFDAGQRYLFANKAHRAWLGMEPASLVGRHITHVLGEDLSAAARAALVQAVAGQRASFEHVLHGGTNPRDVEVSLVPEMHGTATQAQGFFLMAHDVTAHKTLHRLMHQRATRDALTGLPNRHAWSEALQVAMTQAHQQQLAVAVMFLDLDGFKRINDIYSHRAGDAVLVAFGHCLQRAAGERYLVARLAGDEFVVLLDALQDPQAECATMADRIRALAAEGAMFGDQHLPIQPSIGVAWQHGAQAEAASLMHAADEAMYAAKRARRPAEQAVAAVSVVGCWCKPVRCC</sequence>
<dbReference type="Gene3D" id="3.30.450.40">
    <property type="match status" value="1"/>
</dbReference>
<dbReference type="SMART" id="SM00065">
    <property type="entry name" value="GAF"/>
    <property type="match status" value="1"/>
</dbReference>
<dbReference type="GO" id="GO:0016301">
    <property type="term" value="F:kinase activity"/>
    <property type="evidence" value="ECO:0007669"/>
    <property type="project" value="UniProtKB-KW"/>
</dbReference>
<feature type="domain" description="PAC" evidence="3">
    <location>
        <begin position="453"/>
        <end position="505"/>
    </location>
</feature>
<organism evidence="5 6">
    <name type="scientific">Xanthomonas oryzae pv. oryzae (strain KACC10331 / KXO85)</name>
    <dbReference type="NCBI Taxonomy" id="291331"/>
    <lineage>
        <taxon>Bacteria</taxon>
        <taxon>Pseudomonadati</taxon>
        <taxon>Pseudomonadota</taxon>
        <taxon>Gammaproteobacteria</taxon>
        <taxon>Lysobacterales</taxon>
        <taxon>Lysobacteraceae</taxon>
        <taxon>Xanthomonas</taxon>
    </lineage>
</organism>
<dbReference type="InterPro" id="IPR029787">
    <property type="entry name" value="Nucleotide_cyclase"/>
</dbReference>
<dbReference type="PANTHER" id="PTHR44757:SF2">
    <property type="entry name" value="BIOFILM ARCHITECTURE MAINTENANCE PROTEIN MBAA"/>
    <property type="match status" value="1"/>
</dbReference>
<evidence type="ECO:0000313" key="6">
    <source>
        <dbReference type="Proteomes" id="UP000006735"/>
    </source>
</evidence>
<dbReference type="SMART" id="SM00086">
    <property type="entry name" value="PAC"/>
    <property type="match status" value="3"/>
</dbReference>
<dbReference type="InterPro" id="IPR003018">
    <property type="entry name" value="GAF"/>
</dbReference>
<keyword evidence="5" id="KW-0808">Transferase</keyword>
<dbReference type="Pfam" id="PF08447">
    <property type="entry name" value="PAS_3"/>
    <property type="match status" value="1"/>
</dbReference>
<reference evidence="5 6" key="1">
    <citation type="journal article" date="2005" name="Nucleic Acids Res.">
        <title>The genome sequence of Xanthomonas oryzae pathovar oryzae KACC10331, the bacterial blight pathogen of rice.</title>
        <authorList>
            <person name="Lee B.M."/>
            <person name="Park Y.J."/>
            <person name="Park D.S."/>
            <person name="Kang H.W."/>
            <person name="Kim J.G."/>
            <person name="Song E.S."/>
            <person name="Park I.C."/>
            <person name="Yoon U.H."/>
            <person name="Hahn J.H."/>
            <person name="Koo B.S."/>
            <person name="Lee G.B."/>
            <person name="Kim H."/>
            <person name="Park H.S."/>
            <person name="Yoon K.O."/>
            <person name="Kim J.H."/>
            <person name="Jung C.H."/>
            <person name="Koh N.H."/>
            <person name="Seo J.S."/>
            <person name="Go S.J."/>
        </authorList>
    </citation>
    <scope>NUCLEOTIDE SEQUENCE [LARGE SCALE GENOMIC DNA]</scope>
    <source>
        <strain evidence="6">KACC10331 / KXO85</strain>
    </source>
</reference>
<evidence type="ECO:0000259" key="4">
    <source>
        <dbReference type="PROSITE" id="PS50887"/>
    </source>
</evidence>